<proteinExistence type="predicted"/>
<evidence type="ECO:0000313" key="3">
    <source>
        <dbReference type="EMBL" id="GBO04471.1"/>
    </source>
</evidence>
<evidence type="ECO:0000313" key="2">
    <source>
        <dbReference type="EMBL" id="GBO04458.1"/>
    </source>
</evidence>
<dbReference type="AlphaFoldDB" id="A0A4Y2TVA8"/>
<dbReference type="Proteomes" id="UP000499080">
    <property type="component" value="Unassembled WGS sequence"/>
</dbReference>
<dbReference type="EMBL" id="BGPR01031406">
    <property type="protein sequence ID" value="GBO04458.1"/>
    <property type="molecule type" value="Genomic_DNA"/>
</dbReference>
<organism evidence="2 4">
    <name type="scientific">Araneus ventricosus</name>
    <name type="common">Orbweaver spider</name>
    <name type="synonym">Epeira ventricosa</name>
    <dbReference type="NCBI Taxonomy" id="182803"/>
    <lineage>
        <taxon>Eukaryota</taxon>
        <taxon>Metazoa</taxon>
        <taxon>Ecdysozoa</taxon>
        <taxon>Arthropoda</taxon>
        <taxon>Chelicerata</taxon>
        <taxon>Arachnida</taxon>
        <taxon>Araneae</taxon>
        <taxon>Araneomorphae</taxon>
        <taxon>Entelegynae</taxon>
        <taxon>Araneoidea</taxon>
        <taxon>Araneidae</taxon>
        <taxon>Araneus</taxon>
    </lineage>
</organism>
<sequence>MCLYFSNDSGRSGLVVRIESLGRRVAGPKPDSTEDPPSMGHIAPQIIGSNRKPSRWCGVEALRGGVDTGVVLVSGRGSKLRSPSQNNARVA</sequence>
<evidence type="ECO:0000256" key="1">
    <source>
        <dbReference type="SAM" id="MobiDB-lite"/>
    </source>
</evidence>
<dbReference type="EMBL" id="BGPR01031409">
    <property type="protein sequence ID" value="GBO04471.1"/>
    <property type="molecule type" value="Genomic_DNA"/>
</dbReference>
<protein>
    <submittedName>
        <fullName evidence="2">Uncharacterized protein</fullName>
    </submittedName>
</protein>
<reference evidence="2 4" key="1">
    <citation type="journal article" date="2019" name="Sci. Rep.">
        <title>Orb-weaving spider Araneus ventricosus genome elucidates the spidroin gene catalogue.</title>
        <authorList>
            <person name="Kono N."/>
            <person name="Nakamura H."/>
            <person name="Ohtoshi R."/>
            <person name="Moran D.A.P."/>
            <person name="Shinohara A."/>
            <person name="Yoshida Y."/>
            <person name="Fujiwara M."/>
            <person name="Mori M."/>
            <person name="Tomita M."/>
            <person name="Arakawa K."/>
        </authorList>
    </citation>
    <scope>NUCLEOTIDE SEQUENCE [LARGE SCALE GENOMIC DNA]</scope>
</reference>
<feature type="region of interest" description="Disordered" evidence="1">
    <location>
        <begin position="25"/>
        <end position="46"/>
    </location>
</feature>
<gene>
    <name evidence="2" type="ORF">AVEN_2773_1</name>
    <name evidence="3" type="ORF">AVEN_80083_1</name>
</gene>
<evidence type="ECO:0000313" key="4">
    <source>
        <dbReference type="Proteomes" id="UP000499080"/>
    </source>
</evidence>
<accession>A0A4Y2TVA8</accession>
<keyword evidence="4" id="KW-1185">Reference proteome</keyword>
<name>A0A4Y2TVA8_ARAVE</name>
<comment type="caution">
    <text evidence="2">The sequence shown here is derived from an EMBL/GenBank/DDBJ whole genome shotgun (WGS) entry which is preliminary data.</text>
</comment>